<keyword evidence="2" id="KW-1185">Reference proteome</keyword>
<sequence length="209" mass="24829">MWWAEQVPAFVPVCFVVDCTIAGESLPKCRRSYFSKVEAVMAAVRDMYEGVDVKNMTPAEQKRHRETQLNQHPDVLFRINRQDRLHVLLFRPTGDSWWIDIIKENYGGIFAQWTFQHADNQPIRHAMNLSGNRDELQRFCDEFPNNLEAFRAHVQETEDLRATIEDLREKIEDDNAAIQDLEERIRELDLENRRLRQQHLNHERPCFPQ</sequence>
<name>A0A6P6LR52_CARAU</name>
<feature type="coiled-coil region" evidence="1">
    <location>
        <begin position="150"/>
        <end position="198"/>
    </location>
</feature>
<dbReference type="Proteomes" id="UP000515129">
    <property type="component" value="Chromosome 43"/>
</dbReference>
<organism evidence="2 3">
    <name type="scientific">Carassius auratus</name>
    <name type="common">Goldfish</name>
    <dbReference type="NCBI Taxonomy" id="7957"/>
    <lineage>
        <taxon>Eukaryota</taxon>
        <taxon>Metazoa</taxon>
        <taxon>Chordata</taxon>
        <taxon>Craniata</taxon>
        <taxon>Vertebrata</taxon>
        <taxon>Euteleostomi</taxon>
        <taxon>Actinopterygii</taxon>
        <taxon>Neopterygii</taxon>
        <taxon>Teleostei</taxon>
        <taxon>Ostariophysi</taxon>
        <taxon>Cypriniformes</taxon>
        <taxon>Cyprinidae</taxon>
        <taxon>Cyprininae</taxon>
        <taxon>Carassius</taxon>
    </lineage>
</organism>
<proteinExistence type="predicted"/>
<evidence type="ECO:0000313" key="3">
    <source>
        <dbReference type="RefSeq" id="XP_026086247.1"/>
    </source>
</evidence>
<dbReference type="RefSeq" id="XP_026086247.1">
    <property type="nucleotide sequence ID" value="XM_026230462.1"/>
</dbReference>
<reference evidence="3" key="1">
    <citation type="submission" date="2025-08" db="UniProtKB">
        <authorList>
            <consortium name="RefSeq"/>
        </authorList>
    </citation>
    <scope>IDENTIFICATION</scope>
    <source>
        <strain evidence="3">Wakin</strain>
        <tissue evidence="3">Muscle</tissue>
    </source>
</reference>
<protein>
    <submittedName>
        <fullName evidence="3">Uncharacterized protein LOC113061399</fullName>
    </submittedName>
</protein>
<dbReference type="AlphaFoldDB" id="A0A6P6LR52"/>
<dbReference type="GeneID" id="113061399"/>
<evidence type="ECO:0000313" key="2">
    <source>
        <dbReference type="Proteomes" id="UP000515129"/>
    </source>
</evidence>
<evidence type="ECO:0000256" key="1">
    <source>
        <dbReference type="SAM" id="Coils"/>
    </source>
</evidence>
<accession>A0A6P6LR52</accession>
<dbReference type="OrthoDB" id="8953156at2759"/>
<gene>
    <name evidence="3" type="primary">LOC113061399</name>
</gene>
<keyword evidence="1" id="KW-0175">Coiled coil</keyword>
<dbReference type="KEGG" id="caua:113061399"/>